<accession>A0A8P0PNL3</accession>
<feature type="compositionally biased region" description="Low complexity" evidence="1">
    <location>
        <begin position="68"/>
        <end position="81"/>
    </location>
</feature>
<feature type="region of interest" description="Disordered" evidence="1">
    <location>
        <begin position="483"/>
        <end position="506"/>
    </location>
</feature>
<sequence length="506" mass="52591">CFSVTWTLRSSGQSGGGREASFTGELGGPRGPAPACRDPRGRRSRQGSLRGGGGGGGVGEGWRGRGGQAAPAPRARGRQTPRPAPAPRPPARAARQPREPVSLFRLQVRPGRGGARRRGRPPCPARSPPPRPPARRPRGAAGRSPGEEEAAAAAAAAAADEAPPPRRASRPGGLRGTHGGLLARAVPAGGRPPSAAGPRPLAAAAPARGLRGRGRRAVAEPGPHQDPLVRQHGQRAGSAGRRRHRAPCGAPGPRRRHAAGHRAQVRSHGERGAPRGGGRGGAAGRGAAGRAGRRAGGGGARGGPAAGGALAPRARGRLRSGRAPPPRAPAPRPGRCTELRGTCPASARTRERGPRGPGSGDHPISRPDHTTVVRVYSKPSREMEQIKRANKLFTSDCIFLKKTLNIPVISEKPLSFNGLNSIDSPESETVGSSFSHEEEPTAAGEDLSPPSPQESDVQPVQPEEVSARDFLQRLDLQIKLSTQAAKKLKEESRDEESPYATSLYHS</sequence>
<feature type="compositionally biased region" description="Polar residues" evidence="1">
    <location>
        <begin position="417"/>
        <end position="434"/>
    </location>
</feature>
<evidence type="ECO:0000313" key="3">
    <source>
        <dbReference type="Proteomes" id="UP000002254"/>
    </source>
</evidence>
<organism evidence="2 3">
    <name type="scientific">Canis lupus familiaris</name>
    <name type="common">Dog</name>
    <name type="synonym">Canis familiaris</name>
    <dbReference type="NCBI Taxonomy" id="9615"/>
    <lineage>
        <taxon>Eukaryota</taxon>
        <taxon>Metazoa</taxon>
        <taxon>Chordata</taxon>
        <taxon>Craniata</taxon>
        <taxon>Vertebrata</taxon>
        <taxon>Euteleostomi</taxon>
        <taxon>Mammalia</taxon>
        <taxon>Eutheria</taxon>
        <taxon>Laurasiatheria</taxon>
        <taxon>Carnivora</taxon>
        <taxon>Caniformia</taxon>
        <taxon>Canidae</taxon>
        <taxon>Canis</taxon>
    </lineage>
</organism>
<dbReference type="AlphaFoldDB" id="A0A8P0PNL3"/>
<gene>
    <name evidence="2" type="primary">LYSMD2</name>
</gene>
<feature type="compositionally biased region" description="Polar residues" evidence="1">
    <location>
        <begin position="1"/>
        <end position="12"/>
    </location>
</feature>
<feature type="compositionally biased region" description="Pro residues" evidence="1">
    <location>
        <begin position="323"/>
        <end position="332"/>
    </location>
</feature>
<reference evidence="2" key="2">
    <citation type="submission" date="2025-08" db="UniProtKB">
        <authorList>
            <consortium name="Ensembl"/>
        </authorList>
    </citation>
    <scope>IDENTIFICATION</scope>
</reference>
<dbReference type="InterPro" id="IPR045030">
    <property type="entry name" value="LYSM1-4"/>
</dbReference>
<evidence type="ECO:0000313" key="2">
    <source>
        <dbReference type="Ensembl" id="ENSCAFP00000072728.1"/>
    </source>
</evidence>
<dbReference type="Ensembl" id="ENSCAFT00000109231.1">
    <property type="protein sequence ID" value="ENSCAFP00000072728.1"/>
    <property type="gene ID" value="ENSCAFG00000015502.5"/>
</dbReference>
<feature type="compositionally biased region" description="Low complexity" evidence="1">
    <location>
        <begin position="151"/>
        <end position="161"/>
    </location>
</feature>
<feature type="compositionally biased region" description="Low complexity" evidence="1">
    <location>
        <begin position="230"/>
        <end position="239"/>
    </location>
</feature>
<feature type="compositionally biased region" description="Basic and acidic residues" evidence="1">
    <location>
        <begin position="487"/>
        <end position="496"/>
    </location>
</feature>
<feature type="region of interest" description="Disordered" evidence="1">
    <location>
        <begin position="415"/>
        <end position="468"/>
    </location>
</feature>
<feature type="compositionally biased region" description="Gly residues" evidence="1">
    <location>
        <begin position="274"/>
        <end position="306"/>
    </location>
</feature>
<name>A0A8P0PNL3_CANLF</name>
<protein>
    <submittedName>
        <fullName evidence="2">LysM domain containing 2</fullName>
    </submittedName>
</protein>
<feature type="compositionally biased region" description="Pro residues" evidence="1">
    <location>
        <begin position="121"/>
        <end position="132"/>
    </location>
</feature>
<reference evidence="2 3" key="1">
    <citation type="journal article" date="2005" name="Nature">
        <title>Genome sequence, comparative analysis and haplotype structure of the domestic dog.</title>
        <authorList>
            <consortium name="Broad Sequencing Platform"/>
            <person name="Lindblad-Toh K."/>
            <person name="Wade C.M."/>
            <person name="Mikkelsen T.S."/>
            <person name="Karlsson E.K."/>
            <person name="Jaffe D.B."/>
            <person name="Kamal M."/>
            <person name="Clamp M."/>
            <person name="Chang J.L."/>
            <person name="Kulbokas E.J. III"/>
            <person name="Zody M.C."/>
            <person name="Mauceli E."/>
            <person name="Xie X."/>
            <person name="Breen M."/>
            <person name="Wayne R.K."/>
            <person name="Ostrander E.A."/>
            <person name="Ponting C.P."/>
            <person name="Galibert F."/>
            <person name="Smith D.R."/>
            <person name="DeJong P.J."/>
            <person name="Kirkness E."/>
            <person name="Alvarez P."/>
            <person name="Biagi T."/>
            <person name="Brockman W."/>
            <person name="Butler J."/>
            <person name="Chin C.W."/>
            <person name="Cook A."/>
            <person name="Cuff J."/>
            <person name="Daly M.J."/>
            <person name="DeCaprio D."/>
            <person name="Gnerre S."/>
            <person name="Grabherr M."/>
            <person name="Kellis M."/>
            <person name="Kleber M."/>
            <person name="Bardeleben C."/>
            <person name="Goodstadt L."/>
            <person name="Heger A."/>
            <person name="Hitte C."/>
            <person name="Kim L."/>
            <person name="Koepfli K.P."/>
            <person name="Parker H.G."/>
            <person name="Pollinger J.P."/>
            <person name="Searle S.M."/>
            <person name="Sutter N.B."/>
            <person name="Thomas R."/>
            <person name="Webber C."/>
            <person name="Baldwin J."/>
            <person name="Abebe A."/>
            <person name="Abouelleil A."/>
            <person name="Aftuck L."/>
            <person name="Ait-Zahra M."/>
            <person name="Aldredge T."/>
            <person name="Allen N."/>
            <person name="An P."/>
            <person name="Anderson S."/>
            <person name="Antoine C."/>
            <person name="Arachchi H."/>
            <person name="Aslam A."/>
            <person name="Ayotte L."/>
            <person name="Bachantsang P."/>
            <person name="Barry A."/>
            <person name="Bayul T."/>
            <person name="Benamara M."/>
            <person name="Berlin A."/>
            <person name="Bessette D."/>
            <person name="Blitshteyn B."/>
            <person name="Bloom T."/>
            <person name="Blye J."/>
            <person name="Boguslavskiy L."/>
            <person name="Bonnet C."/>
            <person name="Boukhgalter B."/>
            <person name="Brown A."/>
            <person name="Cahill P."/>
            <person name="Calixte N."/>
            <person name="Camarata J."/>
            <person name="Cheshatsang Y."/>
            <person name="Chu J."/>
            <person name="Citroen M."/>
            <person name="Collymore A."/>
            <person name="Cooke P."/>
            <person name="Dawoe T."/>
            <person name="Daza R."/>
            <person name="Decktor K."/>
            <person name="DeGray S."/>
            <person name="Dhargay N."/>
            <person name="Dooley K."/>
            <person name="Dooley K."/>
            <person name="Dorje P."/>
            <person name="Dorjee K."/>
            <person name="Dorris L."/>
            <person name="Duffey N."/>
            <person name="Dupes A."/>
            <person name="Egbiremolen O."/>
            <person name="Elong R."/>
            <person name="Falk J."/>
            <person name="Farina A."/>
            <person name="Faro S."/>
            <person name="Ferguson D."/>
            <person name="Ferreira P."/>
            <person name="Fisher S."/>
            <person name="FitzGerald M."/>
            <person name="Foley K."/>
            <person name="Foley C."/>
            <person name="Franke A."/>
            <person name="Friedrich D."/>
            <person name="Gage D."/>
            <person name="Garber M."/>
            <person name="Gearin G."/>
            <person name="Giannoukos G."/>
            <person name="Goode T."/>
            <person name="Goyette A."/>
            <person name="Graham J."/>
            <person name="Grandbois E."/>
            <person name="Gyaltsen K."/>
            <person name="Hafez N."/>
            <person name="Hagopian D."/>
            <person name="Hagos B."/>
            <person name="Hall J."/>
            <person name="Healy C."/>
            <person name="Hegarty R."/>
            <person name="Honan T."/>
            <person name="Horn A."/>
            <person name="Houde N."/>
            <person name="Hughes L."/>
            <person name="Hunnicutt L."/>
            <person name="Husby M."/>
            <person name="Jester B."/>
            <person name="Jones C."/>
            <person name="Kamat A."/>
            <person name="Kanga B."/>
            <person name="Kells C."/>
            <person name="Khazanovich D."/>
            <person name="Kieu A.C."/>
            <person name="Kisner P."/>
            <person name="Kumar M."/>
            <person name="Lance K."/>
            <person name="Landers T."/>
            <person name="Lara M."/>
            <person name="Lee W."/>
            <person name="Leger J.P."/>
            <person name="Lennon N."/>
            <person name="Leuper L."/>
            <person name="LeVine S."/>
            <person name="Liu J."/>
            <person name="Liu X."/>
            <person name="Lokyitsang Y."/>
            <person name="Lokyitsang T."/>
            <person name="Lui A."/>
            <person name="Macdonald J."/>
            <person name="Major J."/>
            <person name="Marabella R."/>
            <person name="Maru K."/>
            <person name="Matthews C."/>
            <person name="McDonough S."/>
            <person name="Mehta T."/>
            <person name="Meldrim J."/>
            <person name="Melnikov A."/>
            <person name="Meneus L."/>
            <person name="Mihalev A."/>
            <person name="Mihova T."/>
            <person name="Miller K."/>
            <person name="Mittelman R."/>
            <person name="Mlenga V."/>
            <person name="Mulrain L."/>
            <person name="Munson G."/>
            <person name="Navidi A."/>
            <person name="Naylor J."/>
            <person name="Nguyen T."/>
            <person name="Nguyen N."/>
            <person name="Nguyen C."/>
            <person name="Nguyen T."/>
            <person name="Nicol R."/>
            <person name="Norbu N."/>
            <person name="Norbu C."/>
            <person name="Novod N."/>
            <person name="Nyima T."/>
            <person name="Olandt P."/>
            <person name="O'Neill B."/>
            <person name="O'Neill K."/>
            <person name="Osman S."/>
            <person name="Oyono L."/>
            <person name="Patti C."/>
            <person name="Perrin D."/>
            <person name="Phunkhang P."/>
            <person name="Pierre F."/>
            <person name="Priest M."/>
            <person name="Rachupka A."/>
            <person name="Raghuraman S."/>
            <person name="Rameau R."/>
            <person name="Ray V."/>
            <person name="Raymond C."/>
            <person name="Rege F."/>
            <person name="Rise C."/>
            <person name="Rogers J."/>
            <person name="Rogov P."/>
            <person name="Sahalie J."/>
            <person name="Settipalli S."/>
            <person name="Sharpe T."/>
            <person name="Shea T."/>
            <person name="Sheehan M."/>
            <person name="Sherpa N."/>
            <person name="Shi J."/>
            <person name="Shih D."/>
            <person name="Sloan J."/>
            <person name="Smith C."/>
            <person name="Sparrow T."/>
            <person name="Stalker J."/>
            <person name="Stange-Thomann N."/>
            <person name="Stavropoulos S."/>
            <person name="Stone C."/>
            <person name="Stone S."/>
            <person name="Sykes S."/>
            <person name="Tchuinga P."/>
            <person name="Tenzing P."/>
            <person name="Tesfaye S."/>
            <person name="Thoulutsang D."/>
            <person name="Thoulutsang Y."/>
            <person name="Topham K."/>
            <person name="Topping I."/>
            <person name="Tsamla T."/>
            <person name="Vassiliev H."/>
            <person name="Venkataraman V."/>
            <person name="Vo A."/>
            <person name="Wangchuk T."/>
            <person name="Wangdi T."/>
            <person name="Weiand M."/>
            <person name="Wilkinson J."/>
            <person name="Wilson A."/>
            <person name="Yadav S."/>
            <person name="Yang S."/>
            <person name="Yang X."/>
            <person name="Young G."/>
            <person name="Yu Q."/>
            <person name="Zainoun J."/>
            <person name="Zembek L."/>
            <person name="Zimmer A."/>
            <person name="Lander E.S."/>
        </authorList>
    </citation>
    <scope>NUCLEOTIDE SEQUENCE [LARGE SCALE GENOMIC DNA]</scope>
    <source>
        <strain evidence="2">Boxer</strain>
    </source>
</reference>
<proteinExistence type="predicted"/>
<dbReference type="PANTHER" id="PTHR20932:SF4">
    <property type="entry name" value="AND PUTATIVE PEPTIDOGLYCAN-BINDING DOMAIN-CONTAINING PROTEIN 2-RELATED"/>
    <property type="match status" value="1"/>
</dbReference>
<evidence type="ECO:0000256" key="1">
    <source>
        <dbReference type="SAM" id="MobiDB-lite"/>
    </source>
</evidence>
<feature type="compositionally biased region" description="Basic residues" evidence="1">
    <location>
        <begin position="253"/>
        <end position="265"/>
    </location>
</feature>
<feature type="compositionally biased region" description="Gly residues" evidence="1">
    <location>
        <begin position="49"/>
        <end position="67"/>
    </location>
</feature>
<dbReference type="Proteomes" id="UP000002254">
    <property type="component" value="Chromosome 30"/>
</dbReference>
<dbReference type="PANTHER" id="PTHR20932">
    <property type="entry name" value="LYSM AND PUTATIVE PEPTIDOGLYCAN-BINDING DOMAIN-CONTAINING PROTEIN"/>
    <property type="match status" value="1"/>
</dbReference>
<feature type="region of interest" description="Disordered" evidence="1">
    <location>
        <begin position="1"/>
        <end position="384"/>
    </location>
</feature>
<feature type="compositionally biased region" description="Low complexity" evidence="1">
    <location>
        <begin position="183"/>
        <end position="209"/>
    </location>
</feature>
<dbReference type="FunCoup" id="A0A8P0PNL3">
    <property type="interactions" value="4"/>
</dbReference>